<dbReference type="Gene3D" id="1.10.3210.10">
    <property type="entry name" value="Hypothetical protein af1432"/>
    <property type="match status" value="1"/>
</dbReference>
<dbReference type="InterPro" id="IPR039356">
    <property type="entry name" value="YfbR/HDDC2"/>
</dbReference>
<dbReference type="EMBL" id="JADOUF010000001">
    <property type="protein sequence ID" value="MBG6137472.1"/>
    <property type="molecule type" value="Genomic_DNA"/>
</dbReference>
<reference evidence="9" key="1">
    <citation type="submission" date="2020-11" db="EMBL/GenBank/DDBJ databases">
        <title>Sequencing the genomes of 1000 actinobacteria strains.</title>
        <authorList>
            <person name="Klenk H.-P."/>
        </authorList>
    </citation>
    <scope>NUCLEOTIDE SEQUENCE</scope>
    <source>
        <strain evidence="9">DSM 45356</strain>
    </source>
</reference>
<dbReference type="Proteomes" id="UP000622552">
    <property type="component" value="Unassembled WGS sequence"/>
</dbReference>
<accession>A0A8J7KQJ3</accession>
<comment type="subunit">
    <text evidence="4">Homodimer.</text>
</comment>
<evidence type="ECO:0000256" key="2">
    <source>
        <dbReference type="ARBA" id="ARBA00001936"/>
    </source>
</evidence>
<dbReference type="SUPFAM" id="SSF109604">
    <property type="entry name" value="HD-domain/PDEase-like"/>
    <property type="match status" value="1"/>
</dbReference>
<evidence type="ECO:0000256" key="6">
    <source>
        <dbReference type="ARBA" id="ARBA00022723"/>
    </source>
</evidence>
<organism evidence="9 10">
    <name type="scientific">Longispora fulva</name>
    <dbReference type="NCBI Taxonomy" id="619741"/>
    <lineage>
        <taxon>Bacteria</taxon>
        <taxon>Bacillati</taxon>
        <taxon>Actinomycetota</taxon>
        <taxon>Actinomycetes</taxon>
        <taxon>Micromonosporales</taxon>
        <taxon>Micromonosporaceae</taxon>
        <taxon>Longispora</taxon>
    </lineage>
</organism>
<evidence type="ECO:0000313" key="9">
    <source>
        <dbReference type="EMBL" id="MBG6137472.1"/>
    </source>
</evidence>
<dbReference type="PANTHER" id="PTHR11845">
    <property type="entry name" value="5'-DEOXYNUCLEOTIDASE HDDC2"/>
    <property type="match status" value="1"/>
</dbReference>
<dbReference type="GO" id="GO:0005737">
    <property type="term" value="C:cytoplasm"/>
    <property type="evidence" value="ECO:0007669"/>
    <property type="project" value="TreeGrafter"/>
</dbReference>
<dbReference type="EC" id="3.1.3.89" evidence="5"/>
<keyword evidence="10" id="KW-1185">Reference proteome</keyword>
<comment type="cofactor">
    <cofactor evidence="2">
        <name>Mn(2+)</name>
        <dbReference type="ChEBI" id="CHEBI:29035"/>
    </cofactor>
</comment>
<evidence type="ECO:0000256" key="4">
    <source>
        <dbReference type="ARBA" id="ARBA00011738"/>
    </source>
</evidence>
<sequence>MSGVEGAMRFIFETGMLKRAKRTGWWIAGVPEPESIADHSFRVGVVGAILAAMEGADPNRVALLGLLHDTQETRVGDIPHIGRRYVTTVPNERVTADQVAHCPPAVAAMVQDAVDEYEKGETVEALVAHDADKLECLVQAVEYRSSGNANIQPWIDSTLASLKTASAQQLAQAALDGDPIGWRNP</sequence>
<dbReference type="AlphaFoldDB" id="A0A8J7KQJ3"/>
<dbReference type="GO" id="GO:0046872">
    <property type="term" value="F:metal ion binding"/>
    <property type="evidence" value="ECO:0007669"/>
    <property type="project" value="UniProtKB-KW"/>
</dbReference>
<evidence type="ECO:0000256" key="1">
    <source>
        <dbReference type="ARBA" id="ARBA00001638"/>
    </source>
</evidence>
<comment type="caution">
    <text evidence="9">The sequence shown here is derived from an EMBL/GenBank/DDBJ whole genome shotgun (WGS) entry which is preliminary data.</text>
</comment>
<dbReference type="SMART" id="SM00471">
    <property type="entry name" value="HDc"/>
    <property type="match status" value="1"/>
</dbReference>
<proteinExistence type="predicted"/>
<protein>
    <recommendedName>
        <fullName evidence="5">5'-deoxynucleotidase</fullName>
        <ecNumber evidence="5">3.1.3.89</ecNumber>
    </recommendedName>
</protein>
<keyword evidence="6" id="KW-0479">Metal-binding</keyword>
<evidence type="ECO:0000313" key="10">
    <source>
        <dbReference type="Proteomes" id="UP000622552"/>
    </source>
</evidence>
<name>A0A8J7KQJ3_9ACTN</name>
<feature type="domain" description="HD/PDEase" evidence="8">
    <location>
        <begin position="32"/>
        <end position="146"/>
    </location>
</feature>
<comment type="catalytic activity">
    <reaction evidence="1">
        <text>a 2'-deoxyribonucleoside 5'-phosphate + H2O = a 2'-deoxyribonucleoside + phosphate</text>
        <dbReference type="Rhea" id="RHEA:36167"/>
        <dbReference type="ChEBI" id="CHEBI:15377"/>
        <dbReference type="ChEBI" id="CHEBI:18274"/>
        <dbReference type="ChEBI" id="CHEBI:43474"/>
        <dbReference type="ChEBI" id="CHEBI:65317"/>
        <dbReference type="EC" id="3.1.3.89"/>
    </reaction>
</comment>
<evidence type="ECO:0000259" key="8">
    <source>
        <dbReference type="SMART" id="SM00471"/>
    </source>
</evidence>
<dbReference type="PANTHER" id="PTHR11845:SF13">
    <property type="entry name" value="5'-DEOXYNUCLEOTIDASE HDDC2"/>
    <property type="match status" value="1"/>
</dbReference>
<evidence type="ECO:0000256" key="5">
    <source>
        <dbReference type="ARBA" id="ARBA00012964"/>
    </source>
</evidence>
<dbReference type="Pfam" id="PF13023">
    <property type="entry name" value="HD_3"/>
    <property type="match status" value="1"/>
</dbReference>
<dbReference type="InterPro" id="IPR006674">
    <property type="entry name" value="HD_domain"/>
</dbReference>
<dbReference type="GO" id="GO:0002953">
    <property type="term" value="F:5'-deoxynucleotidase activity"/>
    <property type="evidence" value="ECO:0007669"/>
    <property type="project" value="UniProtKB-EC"/>
</dbReference>
<evidence type="ECO:0000256" key="7">
    <source>
        <dbReference type="ARBA" id="ARBA00022801"/>
    </source>
</evidence>
<evidence type="ECO:0000256" key="3">
    <source>
        <dbReference type="ARBA" id="ARBA00001941"/>
    </source>
</evidence>
<gene>
    <name evidence="9" type="ORF">IW245_003666</name>
</gene>
<comment type="cofactor">
    <cofactor evidence="3">
        <name>Co(2+)</name>
        <dbReference type="ChEBI" id="CHEBI:48828"/>
    </cofactor>
</comment>
<dbReference type="InterPro" id="IPR003607">
    <property type="entry name" value="HD/PDEase_dom"/>
</dbReference>
<keyword evidence="7 9" id="KW-0378">Hydrolase</keyword>